<name>A0AA37P6B0_9PEZI</name>
<dbReference type="Proteomes" id="UP001055115">
    <property type="component" value="Unassembled WGS sequence"/>
</dbReference>
<protein>
    <submittedName>
        <fullName evidence="1">Uncharacterized protein</fullName>
    </submittedName>
</protein>
<proteinExistence type="predicted"/>
<comment type="caution">
    <text evidence="1">The sequence shown here is derived from an EMBL/GenBank/DDBJ whole genome shotgun (WGS) entry which is preliminary data.</text>
</comment>
<dbReference type="AlphaFoldDB" id="A0AA37P6B0"/>
<dbReference type="EMBL" id="BQXU01000014">
    <property type="protein sequence ID" value="GKT45966.1"/>
    <property type="molecule type" value="Genomic_DNA"/>
</dbReference>
<evidence type="ECO:0000313" key="1">
    <source>
        <dbReference type="EMBL" id="GKT45966.1"/>
    </source>
</evidence>
<keyword evidence="2" id="KW-1185">Reference proteome</keyword>
<sequence>MALGASEKANILPLAPEGTKPGAAAQITWRTYVNATANAPPTIIVNIDGVSKVLKPCAAPAPEAPIPSAPLPSFDNVTFLRYNDTDVQANGDTAYLFAPVKPPQGDTVLVIQGRSPRSPLGDSPSVWPTDDADVRYWSLCNSIMQAPYPVVVNKAGDVGCRHDSQFQLDEQHKYLAIVGTEAQRDVIQGIPNSTFIPFSVDYPDTNHGLIFRQMITADGFSEGVKRVPPGSSLDATVAIMGDYYPHASFCSLSSLKDNGPQACSL</sequence>
<reference evidence="1 2" key="1">
    <citation type="submission" date="2022-03" db="EMBL/GenBank/DDBJ databases">
        <title>Genome data of Colletotrichum spp.</title>
        <authorList>
            <person name="Utami Y.D."/>
            <person name="Hiruma K."/>
        </authorList>
    </citation>
    <scope>NUCLEOTIDE SEQUENCE [LARGE SCALE GENOMIC DNA]</scope>
    <source>
        <strain evidence="1 2">MAFF 239500</strain>
    </source>
</reference>
<accession>A0AA37P6B0</accession>
<organism evidence="1 2">
    <name type="scientific">Colletotrichum spaethianum</name>
    <dbReference type="NCBI Taxonomy" id="700344"/>
    <lineage>
        <taxon>Eukaryota</taxon>
        <taxon>Fungi</taxon>
        <taxon>Dikarya</taxon>
        <taxon>Ascomycota</taxon>
        <taxon>Pezizomycotina</taxon>
        <taxon>Sordariomycetes</taxon>
        <taxon>Hypocreomycetidae</taxon>
        <taxon>Glomerellales</taxon>
        <taxon>Glomerellaceae</taxon>
        <taxon>Colletotrichum</taxon>
        <taxon>Colletotrichum spaethianum species complex</taxon>
    </lineage>
</organism>
<dbReference type="RefSeq" id="XP_049128316.1">
    <property type="nucleotide sequence ID" value="XM_049272359.1"/>
</dbReference>
<gene>
    <name evidence="1" type="ORF">ColSpa_06147</name>
</gene>
<evidence type="ECO:0000313" key="2">
    <source>
        <dbReference type="Proteomes" id="UP001055115"/>
    </source>
</evidence>
<dbReference type="GeneID" id="73326949"/>